<keyword evidence="4" id="KW-1185">Reference proteome</keyword>
<dbReference type="SUPFAM" id="SSF48452">
    <property type="entry name" value="TPR-like"/>
    <property type="match status" value="1"/>
</dbReference>
<gene>
    <name evidence="3" type="ORF">JMUB3870_0152</name>
</gene>
<name>A0A510JXS2_9FUSO</name>
<sequence>MTEREKEVKEKRIQELLVKREEYVNNGEIEKEIRVLRELKVLFRRLYGGESDESVKVLTELGNALKYVGKFEESIRLLTKAEKIVLKNYGENTMAFVACNANLAEVYRIMKKYEKVEEKYFKAIKTYKKNNFRDGYIFAGICNNLGLFFEETGRYRDSVKWQKKSLEILENLENSEVQGAIIRSNMVNSYLKIDEKKLAENSVNIALTTLQSEVGENSNLYFNILHNLANVYFENKSYKKAAVLLERCEKLCETVFGIESEIYQSILEKILIAKQRIAKNRMEQYVWKNQVVKKLKN</sequence>
<keyword evidence="1" id="KW-0677">Repeat</keyword>
<dbReference type="Gene3D" id="1.25.40.10">
    <property type="entry name" value="Tetratricopeptide repeat domain"/>
    <property type="match status" value="2"/>
</dbReference>
<dbReference type="AlphaFoldDB" id="A0A510JXS2"/>
<accession>A0A510JXS2</accession>
<dbReference type="PANTHER" id="PTHR45641">
    <property type="entry name" value="TETRATRICOPEPTIDE REPEAT PROTEIN (AFU_ORTHOLOGUE AFUA_6G03870)"/>
    <property type="match status" value="1"/>
</dbReference>
<dbReference type="Pfam" id="PF13374">
    <property type="entry name" value="TPR_10"/>
    <property type="match status" value="2"/>
</dbReference>
<proteinExistence type="predicted"/>
<reference evidence="3 4" key="1">
    <citation type="submission" date="2019-07" db="EMBL/GenBank/DDBJ databases">
        <title>Complete Genome Sequence of Leptotrichia trevisanii Strain JMUB3870.</title>
        <authorList>
            <person name="Watanabe S."/>
            <person name="Cui L."/>
        </authorList>
    </citation>
    <scope>NUCLEOTIDE SEQUENCE [LARGE SCALE GENOMIC DNA]</scope>
    <source>
        <strain evidence="3 4">JMUB3870</strain>
    </source>
</reference>
<evidence type="ECO:0000256" key="2">
    <source>
        <dbReference type="ARBA" id="ARBA00022803"/>
    </source>
</evidence>
<dbReference type="RefSeq" id="WP_026748419.1">
    <property type="nucleotide sequence ID" value="NZ_AP019831.1"/>
</dbReference>
<dbReference type="EMBL" id="AP019831">
    <property type="protein sequence ID" value="BBM44056.1"/>
    <property type="molecule type" value="Genomic_DNA"/>
</dbReference>
<dbReference type="InterPro" id="IPR019734">
    <property type="entry name" value="TPR_rpt"/>
</dbReference>
<organism evidence="3 4">
    <name type="scientific">Leptotrichia trevisanii</name>
    <dbReference type="NCBI Taxonomy" id="109328"/>
    <lineage>
        <taxon>Bacteria</taxon>
        <taxon>Fusobacteriati</taxon>
        <taxon>Fusobacteriota</taxon>
        <taxon>Fusobacteriia</taxon>
        <taxon>Fusobacteriales</taxon>
        <taxon>Leptotrichiaceae</taxon>
        <taxon>Leptotrichia</taxon>
    </lineage>
</organism>
<dbReference type="SMART" id="SM00028">
    <property type="entry name" value="TPR"/>
    <property type="match status" value="4"/>
</dbReference>
<dbReference type="InterPro" id="IPR011990">
    <property type="entry name" value="TPR-like_helical_dom_sf"/>
</dbReference>
<evidence type="ECO:0000256" key="1">
    <source>
        <dbReference type="ARBA" id="ARBA00022737"/>
    </source>
</evidence>
<dbReference type="Proteomes" id="UP000422644">
    <property type="component" value="Chromosome"/>
</dbReference>
<keyword evidence="2" id="KW-0802">TPR repeat</keyword>
<protein>
    <submittedName>
        <fullName evidence="3">Uncharacterized protein</fullName>
    </submittedName>
</protein>
<dbReference type="OrthoDB" id="82242at2"/>
<evidence type="ECO:0000313" key="4">
    <source>
        <dbReference type="Proteomes" id="UP000422644"/>
    </source>
</evidence>
<evidence type="ECO:0000313" key="3">
    <source>
        <dbReference type="EMBL" id="BBM44056.1"/>
    </source>
</evidence>